<dbReference type="InParanoid" id="D2VTU7"/>
<sequence>MLDSLPNEIIEQIFEFGIEIPQEILSHSRVCKQFYEILENTKMWENVKLENVSRLRVGFRWSQLISNPIDRVLDTMNGFFDRLKGGYADSKGVSLLSEIRENVNMKEYCKWMKYYRRDKYLKKFLSLGHLL</sequence>
<evidence type="ECO:0000313" key="3">
    <source>
        <dbReference type="Proteomes" id="UP000006671"/>
    </source>
</evidence>
<dbReference type="GeneID" id="8858551"/>
<accession>D2VTU7</accession>
<dbReference type="InterPro" id="IPR036047">
    <property type="entry name" value="F-box-like_dom_sf"/>
</dbReference>
<dbReference type="EMBL" id="GG738897">
    <property type="protein sequence ID" value="EFC39788.1"/>
    <property type="molecule type" value="Genomic_DNA"/>
</dbReference>
<feature type="domain" description="F-box" evidence="1">
    <location>
        <begin position="1"/>
        <end position="47"/>
    </location>
</feature>
<dbReference type="KEGG" id="ngr:NAEGRDRAFT_72432"/>
<dbReference type="InterPro" id="IPR001810">
    <property type="entry name" value="F-box_dom"/>
</dbReference>
<dbReference type="RefSeq" id="XP_002672532.1">
    <property type="nucleotide sequence ID" value="XM_002672486.1"/>
</dbReference>
<dbReference type="Pfam" id="PF12937">
    <property type="entry name" value="F-box-like"/>
    <property type="match status" value="1"/>
</dbReference>
<evidence type="ECO:0000313" key="2">
    <source>
        <dbReference type="EMBL" id="EFC39788.1"/>
    </source>
</evidence>
<gene>
    <name evidence="2" type="ORF">NAEGRDRAFT_72432</name>
</gene>
<dbReference type="AlphaFoldDB" id="D2VTU7"/>
<evidence type="ECO:0000259" key="1">
    <source>
        <dbReference type="PROSITE" id="PS50181"/>
    </source>
</evidence>
<proteinExistence type="predicted"/>
<organism evidence="3">
    <name type="scientific">Naegleria gruberi</name>
    <name type="common">Amoeba</name>
    <dbReference type="NCBI Taxonomy" id="5762"/>
    <lineage>
        <taxon>Eukaryota</taxon>
        <taxon>Discoba</taxon>
        <taxon>Heterolobosea</taxon>
        <taxon>Tetramitia</taxon>
        <taxon>Eutetramitia</taxon>
        <taxon>Vahlkampfiidae</taxon>
        <taxon>Naegleria</taxon>
    </lineage>
</organism>
<protein>
    <recommendedName>
        <fullName evidence="1">F-box domain-containing protein</fullName>
    </recommendedName>
</protein>
<dbReference type="VEuPathDB" id="AmoebaDB:NAEGRDRAFT_72432"/>
<dbReference type="PROSITE" id="PS50181">
    <property type="entry name" value="FBOX"/>
    <property type="match status" value="1"/>
</dbReference>
<name>D2VTU7_NAEGR</name>
<dbReference type="Proteomes" id="UP000006671">
    <property type="component" value="Unassembled WGS sequence"/>
</dbReference>
<dbReference type="Gene3D" id="1.20.1280.50">
    <property type="match status" value="1"/>
</dbReference>
<keyword evidence="3" id="KW-1185">Reference proteome</keyword>
<reference evidence="2 3" key="1">
    <citation type="journal article" date="2010" name="Cell">
        <title>The genome of Naegleria gruberi illuminates early eukaryotic versatility.</title>
        <authorList>
            <person name="Fritz-Laylin L.K."/>
            <person name="Prochnik S.E."/>
            <person name="Ginger M.L."/>
            <person name="Dacks J.B."/>
            <person name="Carpenter M.L."/>
            <person name="Field M.C."/>
            <person name="Kuo A."/>
            <person name="Paredez A."/>
            <person name="Chapman J."/>
            <person name="Pham J."/>
            <person name="Shu S."/>
            <person name="Neupane R."/>
            <person name="Cipriano M."/>
            <person name="Mancuso J."/>
            <person name="Tu H."/>
            <person name="Salamov A."/>
            <person name="Lindquist E."/>
            <person name="Shapiro H."/>
            <person name="Lucas S."/>
            <person name="Grigoriev I.V."/>
            <person name="Cande W.Z."/>
            <person name="Fulton C."/>
            <person name="Rokhsar D.S."/>
            <person name="Dawson S.C."/>
        </authorList>
    </citation>
    <scope>NUCLEOTIDE SEQUENCE [LARGE SCALE GENOMIC DNA]</scope>
    <source>
        <strain evidence="2 3">NEG-M</strain>
    </source>
</reference>
<dbReference type="SUPFAM" id="SSF81383">
    <property type="entry name" value="F-box domain"/>
    <property type="match status" value="1"/>
</dbReference>